<dbReference type="PANTHER" id="PTHR33413">
    <property type="entry name" value="EXPRESSED PROTEIN"/>
    <property type="match status" value="1"/>
</dbReference>
<dbReference type="EMBL" id="CM017872">
    <property type="protein sequence ID" value="KAG1327005.1"/>
    <property type="molecule type" value="Genomic_DNA"/>
</dbReference>
<name>A0A8K0HVN7_COCNU</name>
<feature type="region of interest" description="Disordered" evidence="1">
    <location>
        <begin position="103"/>
        <end position="130"/>
    </location>
</feature>
<gene>
    <name evidence="2" type="ORF">COCNU_01G009390</name>
</gene>
<evidence type="ECO:0000313" key="3">
    <source>
        <dbReference type="Proteomes" id="UP000797356"/>
    </source>
</evidence>
<dbReference type="Proteomes" id="UP000797356">
    <property type="component" value="Chromosome 1"/>
</dbReference>
<dbReference type="InterPro" id="IPR025322">
    <property type="entry name" value="PADRE_dom"/>
</dbReference>
<dbReference type="AlphaFoldDB" id="A0A8K0HVN7"/>
<evidence type="ECO:0000256" key="1">
    <source>
        <dbReference type="SAM" id="MobiDB-lite"/>
    </source>
</evidence>
<accession>A0A8K0HVN7</accession>
<sequence>MGNCQAAEAATAVIQHPGGRVERLYWPTSAAEVMRSNPGHYVTLVTLYLSEEQREGGGSMRLTRVRLLKPKDMLLFGQVYRLVSSQEVTKAIQARKYEKMKKTQSELIKKQQENRTDGQSKEVFDGGRQIDSDCTDQVAKLEKERKKSSTQSVGRARQWRPSLLSISEVGS</sequence>
<reference evidence="2" key="2">
    <citation type="submission" date="2019-07" db="EMBL/GenBank/DDBJ databases">
        <authorList>
            <person name="Yang Y."/>
            <person name="Bocs S."/>
            <person name="Baudouin L."/>
        </authorList>
    </citation>
    <scope>NUCLEOTIDE SEQUENCE</scope>
    <source>
        <tissue evidence="2">Spear leaf of Hainan Tall coconut</tissue>
    </source>
</reference>
<protein>
    <submittedName>
        <fullName evidence="2">Uncharacterized protein</fullName>
    </submittedName>
</protein>
<reference evidence="2" key="1">
    <citation type="journal article" date="2017" name="Gigascience">
        <title>The genome draft of coconut (Cocos nucifera).</title>
        <authorList>
            <person name="Xiao Y."/>
            <person name="Xu P."/>
            <person name="Fan H."/>
            <person name="Baudouin L."/>
            <person name="Xia W."/>
            <person name="Bocs S."/>
            <person name="Xu J."/>
            <person name="Li Q."/>
            <person name="Guo A."/>
            <person name="Zhou L."/>
            <person name="Li J."/>
            <person name="Wu Y."/>
            <person name="Ma Z."/>
            <person name="Armero A."/>
            <person name="Issali A.E."/>
            <person name="Liu N."/>
            <person name="Peng M."/>
            <person name="Yang Y."/>
        </authorList>
    </citation>
    <scope>NUCLEOTIDE SEQUENCE</scope>
    <source>
        <tissue evidence="2">Spear leaf of Hainan Tall coconut</tissue>
    </source>
</reference>
<dbReference type="Pfam" id="PF14009">
    <property type="entry name" value="PADRE"/>
    <property type="match status" value="1"/>
</dbReference>
<evidence type="ECO:0000313" key="2">
    <source>
        <dbReference type="EMBL" id="KAG1327005.1"/>
    </source>
</evidence>
<proteinExistence type="predicted"/>
<dbReference type="OrthoDB" id="747498at2759"/>
<dbReference type="PANTHER" id="PTHR33413:SF35">
    <property type="entry name" value="OS09G0381600 PROTEIN"/>
    <property type="match status" value="1"/>
</dbReference>
<keyword evidence="3" id="KW-1185">Reference proteome</keyword>
<comment type="caution">
    <text evidence="2">The sequence shown here is derived from an EMBL/GenBank/DDBJ whole genome shotgun (WGS) entry which is preliminary data.</text>
</comment>
<organism evidence="2 3">
    <name type="scientific">Cocos nucifera</name>
    <name type="common">Coconut palm</name>
    <dbReference type="NCBI Taxonomy" id="13894"/>
    <lineage>
        <taxon>Eukaryota</taxon>
        <taxon>Viridiplantae</taxon>
        <taxon>Streptophyta</taxon>
        <taxon>Embryophyta</taxon>
        <taxon>Tracheophyta</taxon>
        <taxon>Spermatophyta</taxon>
        <taxon>Magnoliopsida</taxon>
        <taxon>Liliopsida</taxon>
        <taxon>Arecaceae</taxon>
        <taxon>Arecoideae</taxon>
        <taxon>Cocoseae</taxon>
        <taxon>Attaleinae</taxon>
        <taxon>Cocos</taxon>
    </lineage>
</organism>